<gene>
    <name evidence="1" type="ORF">EVAR_86573_1</name>
</gene>
<organism evidence="1 2">
    <name type="scientific">Eumeta variegata</name>
    <name type="common">Bagworm moth</name>
    <name type="synonym">Eumeta japonica</name>
    <dbReference type="NCBI Taxonomy" id="151549"/>
    <lineage>
        <taxon>Eukaryota</taxon>
        <taxon>Metazoa</taxon>
        <taxon>Ecdysozoa</taxon>
        <taxon>Arthropoda</taxon>
        <taxon>Hexapoda</taxon>
        <taxon>Insecta</taxon>
        <taxon>Pterygota</taxon>
        <taxon>Neoptera</taxon>
        <taxon>Endopterygota</taxon>
        <taxon>Lepidoptera</taxon>
        <taxon>Glossata</taxon>
        <taxon>Ditrysia</taxon>
        <taxon>Tineoidea</taxon>
        <taxon>Psychidae</taxon>
        <taxon>Oiketicinae</taxon>
        <taxon>Eumeta</taxon>
    </lineage>
</organism>
<proteinExistence type="predicted"/>
<protein>
    <submittedName>
        <fullName evidence="1">Uncharacterized protein</fullName>
    </submittedName>
</protein>
<reference evidence="1 2" key="1">
    <citation type="journal article" date="2019" name="Commun. Biol.">
        <title>The bagworm genome reveals a unique fibroin gene that provides high tensile strength.</title>
        <authorList>
            <person name="Kono N."/>
            <person name="Nakamura H."/>
            <person name="Ohtoshi R."/>
            <person name="Tomita M."/>
            <person name="Numata K."/>
            <person name="Arakawa K."/>
        </authorList>
    </citation>
    <scope>NUCLEOTIDE SEQUENCE [LARGE SCALE GENOMIC DNA]</scope>
</reference>
<dbReference type="Proteomes" id="UP000299102">
    <property type="component" value="Unassembled WGS sequence"/>
</dbReference>
<name>A0A4C1W2P4_EUMVA</name>
<dbReference type="EMBL" id="BGZK01000458">
    <property type="protein sequence ID" value="GBP44759.1"/>
    <property type="molecule type" value="Genomic_DNA"/>
</dbReference>
<dbReference type="AlphaFoldDB" id="A0A4C1W2P4"/>
<evidence type="ECO:0000313" key="2">
    <source>
        <dbReference type="Proteomes" id="UP000299102"/>
    </source>
</evidence>
<comment type="caution">
    <text evidence="1">The sequence shown here is derived from an EMBL/GenBank/DDBJ whole genome shotgun (WGS) entry which is preliminary data.</text>
</comment>
<keyword evidence="2" id="KW-1185">Reference proteome</keyword>
<accession>A0A4C1W2P4</accession>
<evidence type="ECO:0000313" key="1">
    <source>
        <dbReference type="EMBL" id="GBP44759.1"/>
    </source>
</evidence>
<sequence>MIVKELLTVQELKKEIGHPIDQFQKKSVANHHTKIPCCYHGIWVNPHEAHYLYQKFLKTFSTSHSRFEVVVIPFGWDDAIAEGVPYLYPVAST</sequence>